<evidence type="ECO:0000256" key="6">
    <source>
        <dbReference type="ARBA" id="ARBA00023098"/>
    </source>
</evidence>
<feature type="binding site" evidence="13">
    <location>
        <position position="252"/>
    </location>
    <ligand>
        <name>sn-glycerol 3-phosphate</name>
        <dbReference type="ChEBI" id="CHEBI:57597"/>
    </ligand>
</feature>
<feature type="binding site" evidence="13">
    <location>
        <position position="32"/>
    </location>
    <ligand>
        <name>NADPH</name>
        <dbReference type="ChEBI" id="CHEBI:57783"/>
    </ligand>
</feature>
<dbReference type="PANTHER" id="PTHR11728">
    <property type="entry name" value="GLYCEROL-3-PHOSPHATE DEHYDROGENASE"/>
    <property type="match status" value="1"/>
</dbReference>
<dbReference type="UniPathway" id="UPA00940"/>
<evidence type="ECO:0000256" key="1">
    <source>
        <dbReference type="ARBA" id="ARBA00011009"/>
    </source>
</evidence>
<evidence type="ECO:0000256" key="8">
    <source>
        <dbReference type="ARBA" id="ARBA00023264"/>
    </source>
</evidence>
<reference evidence="21" key="1">
    <citation type="submission" date="2015-09" db="EMBL/GenBank/DDBJ databases">
        <authorList>
            <person name="Wibberg D."/>
        </authorList>
    </citation>
    <scope>NUCLEOTIDE SEQUENCE [LARGE SCALE GENOMIC DNA]</scope>
    <source>
        <strain evidence="21">SD1D</strain>
    </source>
</reference>
<feature type="domain" description="Glycerol-3-phosphate dehydrogenase NAD-dependent N-terminal" evidence="18">
    <location>
        <begin position="3"/>
        <end position="158"/>
    </location>
</feature>
<evidence type="ECO:0000256" key="13">
    <source>
        <dbReference type="HAMAP-Rule" id="MF_00394"/>
    </source>
</evidence>
<feature type="binding site" evidence="13">
    <location>
        <position position="106"/>
    </location>
    <ligand>
        <name>sn-glycerol 3-phosphate</name>
        <dbReference type="ChEBI" id="CHEBI:57597"/>
    </ligand>
</feature>
<dbReference type="GO" id="GO:0005829">
    <property type="term" value="C:cytosol"/>
    <property type="evidence" value="ECO:0007669"/>
    <property type="project" value="TreeGrafter"/>
</dbReference>
<evidence type="ECO:0000259" key="19">
    <source>
        <dbReference type="Pfam" id="PF07479"/>
    </source>
</evidence>
<keyword evidence="7 13" id="KW-0594">Phospholipid biosynthesis</keyword>
<dbReference type="GO" id="GO:0005975">
    <property type="term" value="P:carbohydrate metabolic process"/>
    <property type="evidence" value="ECO:0007669"/>
    <property type="project" value="InterPro"/>
</dbReference>
<dbReference type="GO" id="GO:0006650">
    <property type="term" value="P:glycerophospholipid metabolic process"/>
    <property type="evidence" value="ECO:0007669"/>
    <property type="project" value="UniProtKB-UniRule"/>
</dbReference>
<feature type="binding site" evidence="13">
    <location>
        <position position="12"/>
    </location>
    <ligand>
        <name>NADPH</name>
        <dbReference type="ChEBI" id="CHEBI:57783"/>
    </ligand>
</feature>
<dbReference type="EC" id="1.1.1.94" evidence="10 13"/>
<evidence type="ECO:0000256" key="16">
    <source>
        <dbReference type="PIRSR" id="PIRSR000114-3"/>
    </source>
</evidence>
<dbReference type="PANTHER" id="PTHR11728:SF1">
    <property type="entry name" value="GLYCEROL-3-PHOSPHATE DEHYDROGENASE [NAD(+)] 2, CHLOROPLASTIC"/>
    <property type="match status" value="1"/>
</dbReference>
<keyword evidence="3 13" id="KW-0521">NADP</keyword>
<evidence type="ECO:0000256" key="14">
    <source>
        <dbReference type="PIRSR" id="PIRSR000114-1"/>
    </source>
</evidence>
<gene>
    <name evidence="13 20" type="primary">gpsA</name>
    <name evidence="20" type="ORF">SD1D_1131</name>
</gene>
<feature type="binding site" evidence="13">
    <location>
        <position position="242"/>
    </location>
    <ligand>
        <name>sn-glycerol 3-phosphate</name>
        <dbReference type="ChEBI" id="CHEBI:57597"/>
    </ligand>
</feature>
<dbReference type="GO" id="GO:0046167">
    <property type="term" value="P:glycerol-3-phosphate biosynthetic process"/>
    <property type="evidence" value="ECO:0007669"/>
    <property type="project" value="UniProtKB-UniRule"/>
</dbReference>
<feature type="binding site" evidence="13">
    <location>
        <position position="138"/>
    </location>
    <ligand>
        <name>NADPH</name>
        <dbReference type="ChEBI" id="CHEBI:57783"/>
    </ligand>
</feature>
<dbReference type="FunFam" id="3.40.50.720:FF:000019">
    <property type="entry name" value="Glycerol-3-phosphate dehydrogenase [NAD(P)+]"/>
    <property type="match status" value="1"/>
</dbReference>
<dbReference type="KEGG" id="hsd:SD1D_1131"/>
<keyword evidence="6 13" id="KW-0443">Lipid metabolism</keyword>
<keyword evidence="2 13" id="KW-0444">Lipid biosynthesis</keyword>
<dbReference type="InterPro" id="IPR008927">
    <property type="entry name" value="6-PGluconate_DH-like_C_sf"/>
</dbReference>
<dbReference type="Gene3D" id="1.10.1040.10">
    <property type="entry name" value="N-(1-d-carboxylethyl)-l-norvaline Dehydrogenase, domain 2"/>
    <property type="match status" value="1"/>
</dbReference>
<name>A0A0K8J5E2_9FIRM</name>
<dbReference type="OrthoDB" id="9812273at2"/>
<evidence type="ECO:0000259" key="18">
    <source>
        <dbReference type="Pfam" id="PF01210"/>
    </source>
</evidence>
<dbReference type="PRINTS" id="PR00077">
    <property type="entry name" value="GPDHDRGNASE"/>
</dbReference>
<dbReference type="RefSeq" id="WP_058258026.1">
    <property type="nucleotide sequence ID" value="NZ_LN879430.1"/>
</dbReference>
<feature type="binding site" evidence="13">
    <location>
        <position position="11"/>
    </location>
    <ligand>
        <name>NADPH</name>
        <dbReference type="ChEBI" id="CHEBI:57783"/>
    </ligand>
</feature>
<feature type="binding site" evidence="13">
    <location>
        <position position="136"/>
    </location>
    <ligand>
        <name>sn-glycerol 3-phosphate</name>
        <dbReference type="ChEBI" id="CHEBI:57597"/>
    </ligand>
</feature>
<feature type="binding site" evidence="15">
    <location>
        <position position="106"/>
    </location>
    <ligand>
        <name>substrate</name>
    </ligand>
</feature>
<sequence length="336" mass="36264">MFKIGILGAGTWGTALGILLSNNGHEVTLWTKIEEEAKSLEASRDNLKNLPGAKLPENIKITLDLKEACTNKDIIVMAVASPYVRATSKEASSYIKEGQIIVNVSKGIENNTLLTLADVIREEIPQADIAVMSGPSHAEEVSRLIPTTIVVGASSKETAHFIQDVFMNEVFRVYTSPDMIGIELGAALKNVIALAAGIIDGLGFGDNTKAALMTRGIAEISRLGIKMGGCMETFSGLSGIGDLFVTCTSRHSRNRQAGYLIGKGYTLEQVHKEVSQVVEGVNTAKAALALAQKYQVEMPIVEQINLVLFEGKSAKDAAADLLVRDKRIEYKTLEWD</sequence>
<keyword evidence="5 13" id="KW-0520">NAD</keyword>
<proteinExistence type="inferred from homology"/>
<keyword evidence="8 13" id="KW-1208">Phospholipid metabolism</keyword>
<evidence type="ECO:0000256" key="9">
    <source>
        <dbReference type="ARBA" id="ARBA00052716"/>
    </source>
</evidence>
<dbReference type="FunFam" id="1.10.1040.10:FF:000001">
    <property type="entry name" value="Glycerol-3-phosphate dehydrogenase [NAD(P)+]"/>
    <property type="match status" value="1"/>
</dbReference>
<dbReference type="GO" id="GO:0046168">
    <property type="term" value="P:glycerol-3-phosphate catabolic process"/>
    <property type="evidence" value="ECO:0007669"/>
    <property type="project" value="InterPro"/>
</dbReference>
<comment type="subcellular location">
    <subcellularLocation>
        <location evidence="13">Cytoplasm</location>
    </subcellularLocation>
</comment>
<feature type="binding site" evidence="13">
    <location>
        <position position="279"/>
    </location>
    <ligand>
        <name>NADPH</name>
        <dbReference type="ChEBI" id="CHEBI:57783"/>
    </ligand>
</feature>
<evidence type="ECO:0000313" key="21">
    <source>
        <dbReference type="Proteomes" id="UP000196053"/>
    </source>
</evidence>
<feature type="binding site" evidence="13">
    <location>
        <position position="253"/>
    </location>
    <ligand>
        <name>NADPH</name>
        <dbReference type="ChEBI" id="CHEBI:57783"/>
    </ligand>
</feature>
<comment type="catalytic activity">
    <reaction evidence="9">
        <text>sn-glycerol 3-phosphate + NADP(+) = dihydroxyacetone phosphate + NADPH + H(+)</text>
        <dbReference type="Rhea" id="RHEA:11096"/>
        <dbReference type="ChEBI" id="CHEBI:15378"/>
        <dbReference type="ChEBI" id="CHEBI:57597"/>
        <dbReference type="ChEBI" id="CHEBI:57642"/>
        <dbReference type="ChEBI" id="CHEBI:57783"/>
        <dbReference type="ChEBI" id="CHEBI:58349"/>
        <dbReference type="EC" id="1.1.1.94"/>
    </reaction>
    <physiologicalReaction direction="right-to-left" evidence="9">
        <dbReference type="Rhea" id="RHEA:11098"/>
    </physiologicalReaction>
</comment>
<keyword evidence="13" id="KW-0963">Cytoplasm</keyword>
<feature type="binding site" evidence="13">
    <location>
        <position position="254"/>
    </location>
    <ligand>
        <name>sn-glycerol 3-phosphate</name>
        <dbReference type="ChEBI" id="CHEBI:57597"/>
    </ligand>
</feature>
<evidence type="ECO:0000256" key="11">
    <source>
        <dbReference type="ARBA" id="ARBA00069372"/>
    </source>
</evidence>
<dbReference type="SUPFAM" id="SSF48179">
    <property type="entry name" value="6-phosphogluconate dehydrogenase C-terminal domain-like"/>
    <property type="match status" value="1"/>
</dbReference>
<keyword evidence="4 13" id="KW-0560">Oxidoreductase</keyword>
<evidence type="ECO:0000256" key="2">
    <source>
        <dbReference type="ARBA" id="ARBA00022516"/>
    </source>
</evidence>
<evidence type="ECO:0000256" key="4">
    <source>
        <dbReference type="ARBA" id="ARBA00023002"/>
    </source>
</evidence>
<dbReference type="GO" id="GO:0141152">
    <property type="term" value="F:glycerol-3-phosphate dehydrogenase (NAD+) activity"/>
    <property type="evidence" value="ECO:0007669"/>
    <property type="project" value="RHEA"/>
</dbReference>
<accession>A0A0K8J5E2</accession>
<organism evidence="20 21">
    <name type="scientific">Herbinix luporum</name>
    <dbReference type="NCBI Taxonomy" id="1679721"/>
    <lineage>
        <taxon>Bacteria</taxon>
        <taxon>Bacillati</taxon>
        <taxon>Bacillota</taxon>
        <taxon>Clostridia</taxon>
        <taxon>Lachnospirales</taxon>
        <taxon>Lachnospiraceae</taxon>
        <taxon>Herbinix</taxon>
    </lineage>
</organism>
<evidence type="ECO:0000256" key="10">
    <source>
        <dbReference type="ARBA" id="ARBA00066687"/>
    </source>
</evidence>
<evidence type="ECO:0000256" key="5">
    <source>
        <dbReference type="ARBA" id="ARBA00023027"/>
    </source>
</evidence>
<evidence type="ECO:0000256" key="12">
    <source>
        <dbReference type="ARBA" id="ARBA00080511"/>
    </source>
</evidence>
<comment type="catalytic activity">
    <reaction evidence="13">
        <text>sn-glycerol 3-phosphate + NAD(+) = dihydroxyacetone phosphate + NADH + H(+)</text>
        <dbReference type="Rhea" id="RHEA:11092"/>
        <dbReference type="ChEBI" id="CHEBI:15378"/>
        <dbReference type="ChEBI" id="CHEBI:57540"/>
        <dbReference type="ChEBI" id="CHEBI:57597"/>
        <dbReference type="ChEBI" id="CHEBI:57642"/>
        <dbReference type="ChEBI" id="CHEBI:57945"/>
        <dbReference type="EC" id="1.1.1.94"/>
    </reaction>
</comment>
<dbReference type="Pfam" id="PF01210">
    <property type="entry name" value="NAD_Gly3P_dh_N"/>
    <property type="match status" value="1"/>
</dbReference>
<dbReference type="PIRSF" id="PIRSF000114">
    <property type="entry name" value="Glycerol-3-P_dh"/>
    <property type="match status" value="1"/>
</dbReference>
<feature type="binding site" evidence="16">
    <location>
        <position position="253"/>
    </location>
    <ligand>
        <name>NAD(+)</name>
        <dbReference type="ChEBI" id="CHEBI:57540"/>
    </ligand>
</feature>
<keyword evidence="21" id="KW-1185">Reference proteome</keyword>
<dbReference type="NCBIfam" id="NF000940">
    <property type="entry name" value="PRK00094.1-2"/>
    <property type="match status" value="1"/>
</dbReference>
<evidence type="ECO:0000256" key="15">
    <source>
        <dbReference type="PIRSR" id="PIRSR000114-2"/>
    </source>
</evidence>
<feature type="binding site" evidence="15">
    <location>
        <begin position="253"/>
        <end position="254"/>
    </location>
    <ligand>
        <name>substrate</name>
    </ligand>
</feature>
<evidence type="ECO:0000256" key="7">
    <source>
        <dbReference type="ARBA" id="ARBA00023209"/>
    </source>
</evidence>
<keyword evidence="13" id="KW-0547">Nucleotide-binding</keyword>
<dbReference type="InterPro" id="IPR006109">
    <property type="entry name" value="G3P_DH_NAD-dep_C"/>
</dbReference>
<dbReference type="Gene3D" id="3.40.50.720">
    <property type="entry name" value="NAD(P)-binding Rossmann-like Domain"/>
    <property type="match status" value="1"/>
</dbReference>
<feature type="binding site" evidence="13">
    <location>
        <position position="189"/>
    </location>
    <ligand>
        <name>sn-glycerol 3-phosphate</name>
        <dbReference type="ChEBI" id="CHEBI:57597"/>
    </ligand>
</feature>
<evidence type="ECO:0000313" key="20">
    <source>
        <dbReference type="EMBL" id="CUH92677.1"/>
    </source>
</evidence>
<feature type="binding site" evidence="16">
    <location>
        <begin position="8"/>
        <end position="13"/>
    </location>
    <ligand>
        <name>NAD(+)</name>
        <dbReference type="ChEBI" id="CHEBI:57540"/>
    </ligand>
</feature>
<evidence type="ECO:0000256" key="3">
    <source>
        <dbReference type="ARBA" id="ARBA00022857"/>
    </source>
</evidence>
<feature type="domain" description="Glycerol-3-phosphate dehydrogenase NAD-dependent C-terminal" evidence="19">
    <location>
        <begin position="178"/>
        <end position="317"/>
    </location>
</feature>
<dbReference type="NCBIfam" id="NF000942">
    <property type="entry name" value="PRK00094.1-4"/>
    <property type="match status" value="1"/>
</dbReference>
<feature type="binding site" evidence="13">
    <location>
        <position position="277"/>
    </location>
    <ligand>
        <name>NADPH</name>
        <dbReference type="ChEBI" id="CHEBI:57783"/>
    </ligand>
</feature>
<dbReference type="InterPro" id="IPR013328">
    <property type="entry name" value="6PGD_dom2"/>
</dbReference>
<comment type="similarity">
    <text evidence="1 13 17">Belongs to the NAD-dependent glycerol-3-phosphate dehydrogenase family.</text>
</comment>
<dbReference type="Pfam" id="PF07479">
    <property type="entry name" value="NAD_Gly3P_dh_C"/>
    <property type="match status" value="1"/>
</dbReference>
<dbReference type="Proteomes" id="UP000196053">
    <property type="component" value="Chromosome I"/>
</dbReference>
<feature type="binding site" evidence="13">
    <location>
        <position position="106"/>
    </location>
    <ligand>
        <name>NADPH</name>
        <dbReference type="ChEBI" id="CHEBI:57783"/>
    </ligand>
</feature>
<feature type="binding site" evidence="13">
    <location>
        <position position="134"/>
    </location>
    <ligand>
        <name>sn-glycerol 3-phosphate</name>
        <dbReference type="ChEBI" id="CHEBI:57597"/>
    </ligand>
</feature>
<comment type="function">
    <text evidence="13">Catalyzes the reduction of the glycolytic intermediate dihydroxyacetone phosphate (DHAP) to sn-glycerol 3-phosphate (G3P), the key precursor for phospholipid synthesis.</text>
</comment>
<dbReference type="InterPro" id="IPR011128">
    <property type="entry name" value="G3P_DH_NAD-dep_N"/>
</dbReference>
<dbReference type="GO" id="GO:0051287">
    <property type="term" value="F:NAD binding"/>
    <property type="evidence" value="ECO:0007669"/>
    <property type="project" value="InterPro"/>
</dbReference>
<dbReference type="HAMAP" id="MF_00394">
    <property type="entry name" value="NAD_Glyc3P_dehydrog"/>
    <property type="match status" value="1"/>
</dbReference>
<comment type="pathway">
    <text evidence="13">Membrane lipid metabolism; glycerophospholipid metabolism.</text>
</comment>
<dbReference type="InterPro" id="IPR006168">
    <property type="entry name" value="G3P_DH_NAD-dep"/>
</dbReference>
<dbReference type="GO" id="GO:0141153">
    <property type="term" value="F:glycerol-3-phosphate dehydrogenase (NADP+) activity"/>
    <property type="evidence" value="ECO:0007669"/>
    <property type="project" value="RHEA"/>
</dbReference>
<feature type="active site" description="Proton acceptor" evidence="13 14">
    <location>
        <position position="189"/>
    </location>
</feature>
<comment type="caution">
    <text evidence="13">Lacks conserved residue(s) required for the propagation of feature annotation.</text>
</comment>
<feature type="binding site" evidence="16">
    <location>
        <position position="138"/>
    </location>
    <ligand>
        <name>NAD(+)</name>
        <dbReference type="ChEBI" id="CHEBI:57540"/>
    </ligand>
</feature>
<protein>
    <recommendedName>
        <fullName evidence="11 13">Glycerol-3-phosphate dehydrogenase [NAD(P)+]</fullName>
        <ecNumber evidence="10 13">1.1.1.94</ecNumber>
    </recommendedName>
    <alternativeName>
        <fullName evidence="13">NAD(P)(+)-dependent glycerol-3-phosphate dehydrogenase</fullName>
    </alternativeName>
    <alternativeName>
        <fullName evidence="12 13">NAD(P)H-dependent dihydroxyacetone-phosphate reductase</fullName>
    </alternativeName>
</protein>
<dbReference type="PROSITE" id="PS00957">
    <property type="entry name" value="NAD_G3PDH"/>
    <property type="match status" value="1"/>
</dbReference>
<evidence type="ECO:0000256" key="17">
    <source>
        <dbReference type="RuleBase" id="RU000437"/>
    </source>
</evidence>
<dbReference type="EMBL" id="LN879430">
    <property type="protein sequence ID" value="CUH92677.1"/>
    <property type="molecule type" value="Genomic_DNA"/>
</dbReference>
<feature type="binding site" evidence="13">
    <location>
        <position position="253"/>
    </location>
    <ligand>
        <name>sn-glycerol 3-phosphate</name>
        <dbReference type="ChEBI" id="CHEBI:57597"/>
    </ligand>
</feature>
<dbReference type="GO" id="GO:0008654">
    <property type="term" value="P:phospholipid biosynthetic process"/>
    <property type="evidence" value="ECO:0007669"/>
    <property type="project" value="UniProtKB-KW"/>
</dbReference>
<dbReference type="AlphaFoldDB" id="A0A0K8J5E2"/>
<dbReference type="InterPro" id="IPR036291">
    <property type="entry name" value="NAD(P)-bd_dom_sf"/>
</dbReference>
<dbReference type="NCBIfam" id="NF000941">
    <property type="entry name" value="PRK00094.1-3"/>
    <property type="match status" value="1"/>
</dbReference>
<dbReference type="SUPFAM" id="SSF51735">
    <property type="entry name" value="NAD(P)-binding Rossmann-fold domains"/>
    <property type="match status" value="1"/>
</dbReference>